<dbReference type="Pfam" id="PF00097">
    <property type="entry name" value="zf-C3HC4"/>
    <property type="match status" value="1"/>
</dbReference>
<feature type="compositionally biased region" description="Basic and acidic residues" evidence="4">
    <location>
        <begin position="302"/>
        <end position="311"/>
    </location>
</feature>
<feature type="transmembrane region" description="Helical" evidence="5">
    <location>
        <begin position="85"/>
        <end position="104"/>
    </location>
</feature>
<dbReference type="AlphaFoldDB" id="G0NAP7"/>
<protein>
    <recommendedName>
        <fullName evidence="6">Zinc finger C3HC4 RING-type domain-containing protein</fullName>
    </recommendedName>
</protein>
<feature type="domain" description="Zinc finger C3HC4 RING-type" evidence="6">
    <location>
        <begin position="242"/>
        <end position="277"/>
    </location>
</feature>
<dbReference type="SUPFAM" id="SSF57850">
    <property type="entry name" value="RING/U-box"/>
    <property type="match status" value="1"/>
</dbReference>
<evidence type="ECO:0000313" key="7">
    <source>
        <dbReference type="EMBL" id="EGT56328.1"/>
    </source>
</evidence>
<evidence type="ECO:0000313" key="8">
    <source>
        <dbReference type="Proteomes" id="UP000008068"/>
    </source>
</evidence>
<evidence type="ECO:0000256" key="1">
    <source>
        <dbReference type="ARBA" id="ARBA00022723"/>
    </source>
</evidence>
<evidence type="ECO:0000259" key="6">
    <source>
        <dbReference type="Pfam" id="PF00097"/>
    </source>
</evidence>
<feature type="region of interest" description="Disordered" evidence="4">
    <location>
        <begin position="301"/>
        <end position="376"/>
    </location>
</feature>
<evidence type="ECO:0000256" key="3">
    <source>
        <dbReference type="ARBA" id="ARBA00022833"/>
    </source>
</evidence>
<dbReference type="HOGENOM" id="CLU_696829_0_0_1"/>
<dbReference type="PROSITE" id="PS51257">
    <property type="entry name" value="PROKAR_LIPOPROTEIN"/>
    <property type="match status" value="1"/>
</dbReference>
<dbReference type="Proteomes" id="UP000008068">
    <property type="component" value="Unassembled WGS sequence"/>
</dbReference>
<feature type="transmembrane region" description="Helical" evidence="5">
    <location>
        <begin position="46"/>
        <end position="64"/>
    </location>
</feature>
<accession>G0NAP7</accession>
<keyword evidence="2" id="KW-0863">Zinc-finger</keyword>
<feature type="transmembrane region" description="Helical" evidence="5">
    <location>
        <begin position="7"/>
        <end position="26"/>
    </location>
</feature>
<proteinExistence type="predicted"/>
<dbReference type="GO" id="GO:0008270">
    <property type="term" value="F:zinc ion binding"/>
    <property type="evidence" value="ECO:0007669"/>
    <property type="project" value="UniProtKB-KW"/>
</dbReference>
<name>G0NAP7_CAEBE</name>
<dbReference type="InParanoid" id="G0NAP7"/>
<keyword evidence="8" id="KW-1185">Reference proteome</keyword>
<dbReference type="InterPro" id="IPR018957">
    <property type="entry name" value="Znf_C3HC4_RING-type"/>
</dbReference>
<feature type="transmembrane region" description="Helical" evidence="5">
    <location>
        <begin position="143"/>
        <end position="165"/>
    </location>
</feature>
<dbReference type="EMBL" id="GL379855">
    <property type="protein sequence ID" value="EGT56328.1"/>
    <property type="molecule type" value="Genomic_DNA"/>
</dbReference>
<dbReference type="OrthoDB" id="6106880at2759"/>
<evidence type="ECO:0000256" key="5">
    <source>
        <dbReference type="SAM" id="Phobius"/>
    </source>
</evidence>
<keyword evidence="5" id="KW-0472">Membrane</keyword>
<keyword evidence="1" id="KW-0479">Metal-binding</keyword>
<feature type="transmembrane region" description="Helical" evidence="5">
    <location>
        <begin position="110"/>
        <end position="131"/>
    </location>
</feature>
<evidence type="ECO:0000256" key="2">
    <source>
        <dbReference type="ARBA" id="ARBA00022771"/>
    </source>
</evidence>
<sequence>MSEFRDDVFMLSFVQGFTVLGGFIISCGENEKYKINDEQHANIMCILKTFGFVLILSISSKLWIDRKDSISGTGMLEKCRRDYKLVYGVITLLTVITHLVILIWSRDANMIYYITSVCMFSSSILQMTFIFDSITYSYLRPSYIFPSCNYFFHFILIIVTLAFKVNTDCHFYIVFFAQLLLTYTNASCIAYYNDALEDRIQLLIRYPRKQDVLQRNEEKDQSESEDSDIEDKENRSGKSKKRTPRILTECGHSACTDCLNTLLLHATFERTLRCPFCEKVTFSDGEIYWIKTWFQNRHTKEKRSERNREHQLQQQSLAPYPSPYHPTSNTYHYFAQPPSTPSSSTQHPPPAVPSTDFSTLFGQPPQPPNTLPDSLQSVDTSTTLAWLNDFFQTNGI</sequence>
<dbReference type="InterPro" id="IPR013083">
    <property type="entry name" value="Znf_RING/FYVE/PHD"/>
</dbReference>
<gene>
    <name evidence="7" type="ORF">CAEBREN_21899</name>
</gene>
<keyword evidence="5" id="KW-0812">Transmembrane</keyword>
<evidence type="ECO:0000256" key="4">
    <source>
        <dbReference type="SAM" id="MobiDB-lite"/>
    </source>
</evidence>
<feature type="region of interest" description="Disordered" evidence="4">
    <location>
        <begin position="214"/>
        <end position="243"/>
    </location>
</feature>
<reference evidence="8" key="1">
    <citation type="submission" date="2011-07" db="EMBL/GenBank/DDBJ databases">
        <authorList>
            <consortium name="Caenorhabditis brenneri Sequencing and Analysis Consortium"/>
            <person name="Wilson R.K."/>
        </authorList>
    </citation>
    <scope>NUCLEOTIDE SEQUENCE [LARGE SCALE GENOMIC DNA]</scope>
    <source>
        <strain evidence="8">PB2801</strain>
    </source>
</reference>
<keyword evidence="3" id="KW-0862">Zinc</keyword>
<feature type="transmembrane region" description="Helical" evidence="5">
    <location>
        <begin position="171"/>
        <end position="192"/>
    </location>
</feature>
<organism evidence="8">
    <name type="scientific">Caenorhabditis brenneri</name>
    <name type="common">Nematode worm</name>
    <dbReference type="NCBI Taxonomy" id="135651"/>
    <lineage>
        <taxon>Eukaryota</taxon>
        <taxon>Metazoa</taxon>
        <taxon>Ecdysozoa</taxon>
        <taxon>Nematoda</taxon>
        <taxon>Chromadorea</taxon>
        <taxon>Rhabditida</taxon>
        <taxon>Rhabditina</taxon>
        <taxon>Rhabditomorpha</taxon>
        <taxon>Rhabditoidea</taxon>
        <taxon>Rhabditidae</taxon>
        <taxon>Peloderinae</taxon>
        <taxon>Caenorhabditis</taxon>
    </lineage>
</organism>
<keyword evidence="5" id="KW-1133">Transmembrane helix</keyword>
<dbReference type="Gene3D" id="3.30.40.10">
    <property type="entry name" value="Zinc/RING finger domain, C3HC4 (zinc finger)"/>
    <property type="match status" value="1"/>
</dbReference>